<dbReference type="HAMAP" id="MF_00361">
    <property type="entry name" value="NAD_kinase"/>
    <property type="match status" value="1"/>
</dbReference>
<dbReference type="HOGENOM" id="CLU_008831_0_0_11"/>
<evidence type="ECO:0000256" key="3">
    <source>
        <dbReference type="ARBA" id="ARBA00022857"/>
    </source>
</evidence>
<dbReference type="GO" id="GO:0005737">
    <property type="term" value="C:cytoplasm"/>
    <property type="evidence" value="ECO:0007669"/>
    <property type="project" value="UniProtKB-SubCell"/>
</dbReference>
<feature type="binding site" evidence="6">
    <location>
        <position position="92"/>
    </location>
    <ligand>
        <name>NAD(+)</name>
        <dbReference type="ChEBI" id="CHEBI:57540"/>
    </ligand>
</feature>
<feature type="binding site" evidence="6">
    <location>
        <begin position="87"/>
        <end position="88"/>
    </location>
    <ligand>
        <name>NAD(+)</name>
        <dbReference type="ChEBI" id="CHEBI:57540"/>
    </ligand>
</feature>
<dbReference type="InterPro" id="IPR017437">
    <property type="entry name" value="ATP-NAD_kinase_PpnK-typ_C"/>
</dbReference>
<dbReference type="EC" id="2.7.1.23" evidence="6"/>
<proteinExistence type="inferred from homology"/>
<sequence>MSRPGVMRMNERRALHRVAVVVHHDRPLALELASTVIEWAASIGASVMMTEDDAAIVRDLATRGAAPQGVEPGQLSNADVTIAIGGDGTVLRAVRLVADAGVPIVAFNAGQLGYLADVAPERARWALGELAAGRGRTEERMRVQANVGGEVVTGLNEVVVERAFTGHTVRLRVYFDGEFFTSYVSDGMVVATPTGSTAYAFSVRGPIVAPTHRALLMVPVAPHLLFDRALVLEATSTIELEVVGHRPAKVSIDGQGGFDVTPGNRIVCSTASKPARFIRFEELRFHHVLKRKFSLADR</sequence>
<evidence type="ECO:0000256" key="2">
    <source>
        <dbReference type="ARBA" id="ARBA00022777"/>
    </source>
</evidence>
<dbReference type="InterPro" id="IPR017438">
    <property type="entry name" value="ATP-NAD_kinase_N"/>
</dbReference>
<comment type="cofactor">
    <cofactor evidence="6">
        <name>a divalent metal cation</name>
        <dbReference type="ChEBI" id="CHEBI:60240"/>
    </cofactor>
</comment>
<dbReference type="Pfam" id="PF01513">
    <property type="entry name" value="NAD_kinase"/>
    <property type="match status" value="1"/>
</dbReference>
<feature type="binding site" evidence="6">
    <location>
        <begin position="156"/>
        <end position="157"/>
    </location>
    <ligand>
        <name>NAD(+)</name>
        <dbReference type="ChEBI" id="CHEBI:57540"/>
    </ligand>
</feature>
<comment type="function">
    <text evidence="6">Involved in the regulation of the intracellular balance of NAD and NADP, and is a key enzyme in the biosynthesis of NADP. Catalyzes specifically the phosphorylation on 2'-hydroxyl of the adenosine moiety of NAD to yield NADP.</text>
</comment>
<keyword evidence="3 6" id="KW-0521">NADP</keyword>
<gene>
    <name evidence="6" type="primary">nadK</name>
    <name evidence="7" type="ORF">BN381_290089</name>
</gene>
<keyword evidence="6" id="KW-0067">ATP-binding</keyword>
<dbReference type="PANTHER" id="PTHR20275:SF0">
    <property type="entry name" value="NAD KINASE"/>
    <property type="match status" value="1"/>
</dbReference>
<keyword evidence="6" id="KW-0547">Nucleotide-binding</keyword>
<organism evidence="7 8">
    <name type="scientific">Candidatus Neomicrothrix parvicella RN1</name>
    <dbReference type="NCBI Taxonomy" id="1229780"/>
    <lineage>
        <taxon>Bacteria</taxon>
        <taxon>Bacillati</taxon>
        <taxon>Actinomycetota</taxon>
        <taxon>Acidimicrobiia</taxon>
        <taxon>Acidimicrobiales</taxon>
        <taxon>Microthrixaceae</taxon>
        <taxon>Candidatus Neomicrothrix</taxon>
    </lineage>
</organism>
<name>R4YZ90_9ACTN</name>
<keyword evidence="8" id="KW-1185">Reference proteome</keyword>
<comment type="catalytic activity">
    <reaction evidence="5 6">
        <text>NAD(+) + ATP = ADP + NADP(+) + H(+)</text>
        <dbReference type="Rhea" id="RHEA:18629"/>
        <dbReference type="ChEBI" id="CHEBI:15378"/>
        <dbReference type="ChEBI" id="CHEBI:30616"/>
        <dbReference type="ChEBI" id="CHEBI:57540"/>
        <dbReference type="ChEBI" id="CHEBI:58349"/>
        <dbReference type="ChEBI" id="CHEBI:456216"/>
        <dbReference type="EC" id="2.7.1.23"/>
    </reaction>
</comment>
<evidence type="ECO:0000256" key="4">
    <source>
        <dbReference type="ARBA" id="ARBA00023027"/>
    </source>
</evidence>
<protein>
    <recommendedName>
        <fullName evidence="6">NAD kinase</fullName>
        <ecNumber evidence="6">2.7.1.23</ecNumber>
    </recommendedName>
    <alternativeName>
        <fullName evidence="6">ATP-dependent NAD kinase</fullName>
    </alternativeName>
</protein>
<dbReference type="AlphaFoldDB" id="R4YZ90"/>
<feature type="binding site" evidence="6">
    <location>
        <position position="167"/>
    </location>
    <ligand>
        <name>NAD(+)</name>
        <dbReference type="ChEBI" id="CHEBI:57540"/>
    </ligand>
</feature>
<dbReference type="GO" id="GO:0005524">
    <property type="term" value="F:ATP binding"/>
    <property type="evidence" value="ECO:0007669"/>
    <property type="project" value="UniProtKB-KW"/>
</dbReference>
<keyword evidence="1 6" id="KW-0808">Transferase</keyword>
<feature type="binding site" evidence="6">
    <location>
        <position position="255"/>
    </location>
    <ligand>
        <name>NAD(+)</name>
        <dbReference type="ChEBI" id="CHEBI:57540"/>
    </ligand>
</feature>
<dbReference type="Proteomes" id="UP000018291">
    <property type="component" value="Unassembled WGS sequence"/>
</dbReference>
<keyword evidence="6" id="KW-0963">Cytoplasm</keyword>
<comment type="similarity">
    <text evidence="6">Belongs to the NAD kinase family.</text>
</comment>
<dbReference type="Pfam" id="PF20143">
    <property type="entry name" value="NAD_kinase_C"/>
    <property type="match status" value="1"/>
</dbReference>
<keyword evidence="4 6" id="KW-0520">NAD</keyword>
<dbReference type="GO" id="GO:0003951">
    <property type="term" value="F:NAD+ kinase activity"/>
    <property type="evidence" value="ECO:0007669"/>
    <property type="project" value="UniProtKB-UniRule"/>
</dbReference>
<comment type="caution">
    <text evidence="7">The sequence shown here is derived from an EMBL/GenBank/DDBJ whole genome shotgun (WGS) entry which is preliminary data.</text>
</comment>
<evidence type="ECO:0000256" key="1">
    <source>
        <dbReference type="ARBA" id="ARBA00022679"/>
    </source>
</evidence>
<comment type="caution">
    <text evidence="6">Lacks conserved residue(s) required for the propagation of feature annotation.</text>
</comment>
<feature type="binding site" evidence="6">
    <location>
        <position position="221"/>
    </location>
    <ligand>
        <name>NAD(+)</name>
        <dbReference type="ChEBI" id="CHEBI:57540"/>
    </ligand>
</feature>
<dbReference type="InterPro" id="IPR002504">
    <property type="entry name" value="NADK"/>
</dbReference>
<dbReference type="Gene3D" id="2.60.200.30">
    <property type="entry name" value="Probable inorganic polyphosphate/atp-NAD kinase, domain 2"/>
    <property type="match status" value="1"/>
</dbReference>
<accession>R4YZ90</accession>
<dbReference type="GO" id="GO:0046872">
    <property type="term" value="F:metal ion binding"/>
    <property type="evidence" value="ECO:0007669"/>
    <property type="project" value="UniProtKB-UniRule"/>
</dbReference>
<dbReference type="GO" id="GO:0006741">
    <property type="term" value="P:NADP+ biosynthetic process"/>
    <property type="evidence" value="ECO:0007669"/>
    <property type="project" value="UniProtKB-UniRule"/>
</dbReference>
<dbReference type="SUPFAM" id="SSF111331">
    <property type="entry name" value="NAD kinase/diacylglycerol kinase-like"/>
    <property type="match status" value="1"/>
</dbReference>
<feature type="binding site" evidence="6">
    <location>
        <position position="186"/>
    </location>
    <ligand>
        <name>NAD(+)</name>
        <dbReference type="ChEBI" id="CHEBI:57540"/>
    </ligand>
</feature>
<dbReference type="STRING" id="1229780.BN381_290089"/>
<dbReference type="eggNOG" id="COG0061">
    <property type="taxonomic scope" value="Bacteria"/>
</dbReference>
<feature type="active site" description="Proton acceptor" evidence="6">
    <location>
        <position position="87"/>
    </location>
</feature>
<reference evidence="7 8" key="1">
    <citation type="journal article" date="2013" name="ISME J.">
        <title>Metabolic model for the filamentous 'Candidatus Microthrix parvicella' based on genomic and metagenomic analyses.</title>
        <authorList>
            <person name="Jon McIlroy S."/>
            <person name="Kristiansen R."/>
            <person name="Albertsen M."/>
            <person name="Michael Karst S."/>
            <person name="Rossetti S."/>
            <person name="Lund Nielsen J."/>
            <person name="Tandoi V."/>
            <person name="James Seviour R."/>
            <person name="Nielsen P.H."/>
        </authorList>
    </citation>
    <scope>NUCLEOTIDE SEQUENCE [LARGE SCALE GENOMIC DNA]</scope>
    <source>
        <strain evidence="7 8">RN1</strain>
    </source>
</reference>
<dbReference type="GO" id="GO:0019674">
    <property type="term" value="P:NAD+ metabolic process"/>
    <property type="evidence" value="ECO:0007669"/>
    <property type="project" value="InterPro"/>
</dbReference>
<evidence type="ECO:0000313" key="7">
    <source>
        <dbReference type="EMBL" id="CCM63730.1"/>
    </source>
</evidence>
<evidence type="ECO:0000256" key="5">
    <source>
        <dbReference type="ARBA" id="ARBA00047925"/>
    </source>
</evidence>
<evidence type="ECO:0000256" key="6">
    <source>
        <dbReference type="HAMAP-Rule" id="MF_00361"/>
    </source>
</evidence>
<dbReference type="Gene3D" id="3.40.50.10330">
    <property type="entry name" value="Probable inorganic polyphosphate/atp-NAD kinase, domain 1"/>
    <property type="match status" value="1"/>
</dbReference>
<evidence type="ECO:0000313" key="8">
    <source>
        <dbReference type="Proteomes" id="UP000018291"/>
    </source>
</evidence>
<dbReference type="GO" id="GO:0051287">
    <property type="term" value="F:NAD binding"/>
    <property type="evidence" value="ECO:0007669"/>
    <property type="project" value="UniProtKB-ARBA"/>
</dbReference>
<dbReference type="EMBL" id="CANL01000022">
    <property type="protein sequence ID" value="CCM63730.1"/>
    <property type="molecule type" value="Genomic_DNA"/>
</dbReference>
<keyword evidence="2 6" id="KW-0418">Kinase</keyword>
<dbReference type="InterPro" id="IPR016064">
    <property type="entry name" value="NAD/diacylglycerol_kinase_sf"/>
</dbReference>
<dbReference type="PANTHER" id="PTHR20275">
    <property type="entry name" value="NAD KINASE"/>
    <property type="match status" value="1"/>
</dbReference>
<comment type="subcellular location">
    <subcellularLocation>
        <location evidence="6">Cytoplasm</location>
    </subcellularLocation>
</comment>
<feature type="binding site" evidence="6">
    <location>
        <begin position="197"/>
        <end position="202"/>
    </location>
    <ligand>
        <name>NAD(+)</name>
        <dbReference type="ChEBI" id="CHEBI:57540"/>
    </ligand>
</feature>